<dbReference type="GeneID" id="63760653"/>
<evidence type="ECO:0000256" key="12">
    <source>
        <dbReference type="ARBA" id="ARBA00022895"/>
    </source>
</evidence>
<evidence type="ECO:0000256" key="4">
    <source>
        <dbReference type="ARBA" id="ARBA00012513"/>
    </source>
</evidence>
<comment type="catalytic activity">
    <reaction evidence="16">
        <text>L-seryl-[protein] + ATP = O-phospho-L-seryl-[protein] + ADP + H(+)</text>
        <dbReference type="Rhea" id="RHEA:17989"/>
        <dbReference type="Rhea" id="RHEA-COMP:9863"/>
        <dbReference type="Rhea" id="RHEA-COMP:11604"/>
        <dbReference type="ChEBI" id="CHEBI:15378"/>
        <dbReference type="ChEBI" id="CHEBI:29999"/>
        <dbReference type="ChEBI" id="CHEBI:30616"/>
        <dbReference type="ChEBI" id="CHEBI:83421"/>
        <dbReference type="ChEBI" id="CHEBI:456216"/>
        <dbReference type="EC" id="2.7.11.1"/>
    </reaction>
</comment>
<reference evidence="21" key="1">
    <citation type="journal article" date="2017" name="Genome Biol.">
        <title>Comparative genomics reveals high biological diversity and specific adaptations in the industrially and medically important fungal genus Aspergillus.</title>
        <authorList>
            <person name="de Vries R.P."/>
            <person name="Riley R."/>
            <person name="Wiebenga A."/>
            <person name="Aguilar-Osorio G."/>
            <person name="Amillis S."/>
            <person name="Uchima C.A."/>
            <person name="Anderluh G."/>
            <person name="Asadollahi M."/>
            <person name="Askin M."/>
            <person name="Barry K."/>
            <person name="Battaglia E."/>
            <person name="Bayram O."/>
            <person name="Benocci T."/>
            <person name="Braus-Stromeyer S.A."/>
            <person name="Caldana C."/>
            <person name="Canovas D."/>
            <person name="Cerqueira G.C."/>
            <person name="Chen F."/>
            <person name="Chen W."/>
            <person name="Choi C."/>
            <person name="Clum A."/>
            <person name="Dos Santos R.A."/>
            <person name="Damasio A.R."/>
            <person name="Diallinas G."/>
            <person name="Emri T."/>
            <person name="Fekete E."/>
            <person name="Flipphi M."/>
            <person name="Freyberg S."/>
            <person name="Gallo A."/>
            <person name="Gournas C."/>
            <person name="Habgood R."/>
            <person name="Hainaut M."/>
            <person name="Harispe M.L."/>
            <person name="Henrissat B."/>
            <person name="Hilden K.S."/>
            <person name="Hope R."/>
            <person name="Hossain A."/>
            <person name="Karabika E."/>
            <person name="Karaffa L."/>
            <person name="Karanyi Z."/>
            <person name="Krasevec N."/>
            <person name="Kuo A."/>
            <person name="Kusch H."/>
            <person name="LaButti K."/>
            <person name="Lagendijk E.L."/>
            <person name="Lapidus A."/>
            <person name="Levasseur A."/>
            <person name="Lindquist E."/>
            <person name="Lipzen A."/>
            <person name="Logrieco A.F."/>
            <person name="MacCabe A."/>
            <person name="Maekelae M.R."/>
            <person name="Malavazi I."/>
            <person name="Melin P."/>
            <person name="Meyer V."/>
            <person name="Mielnichuk N."/>
            <person name="Miskei M."/>
            <person name="Molnar A.P."/>
            <person name="Mule G."/>
            <person name="Ngan C.Y."/>
            <person name="Orejas M."/>
            <person name="Orosz E."/>
            <person name="Ouedraogo J.P."/>
            <person name="Overkamp K.M."/>
            <person name="Park H.-S."/>
            <person name="Perrone G."/>
            <person name="Piumi F."/>
            <person name="Punt P.J."/>
            <person name="Ram A.F."/>
            <person name="Ramon A."/>
            <person name="Rauscher S."/>
            <person name="Record E."/>
            <person name="Riano-Pachon D.M."/>
            <person name="Robert V."/>
            <person name="Roehrig J."/>
            <person name="Ruller R."/>
            <person name="Salamov A."/>
            <person name="Salih N.S."/>
            <person name="Samson R.A."/>
            <person name="Sandor E."/>
            <person name="Sanguinetti M."/>
            <person name="Schuetze T."/>
            <person name="Sepcic K."/>
            <person name="Shelest E."/>
            <person name="Sherlock G."/>
            <person name="Sophianopoulou V."/>
            <person name="Squina F.M."/>
            <person name="Sun H."/>
            <person name="Susca A."/>
            <person name="Todd R.B."/>
            <person name="Tsang A."/>
            <person name="Unkles S.E."/>
            <person name="van de Wiele N."/>
            <person name="van Rossen-Uffink D."/>
            <person name="Oliveira J.V."/>
            <person name="Vesth T.C."/>
            <person name="Visser J."/>
            <person name="Yu J.-H."/>
            <person name="Zhou M."/>
            <person name="Andersen M.R."/>
            <person name="Archer D.B."/>
            <person name="Baker S.E."/>
            <person name="Benoit I."/>
            <person name="Brakhage A.A."/>
            <person name="Braus G.H."/>
            <person name="Fischer R."/>
            <person name="Frisvad J.C."/>
            <person name="Goldman G.H."/>
            <person name="Houbraken J."/>
            <person name="Oakley B."/>
            <person name="Pocsi I."/>
            <person name="Scazzocchio C."/>
            <person name="Seiboth B."/>
            <person name="vanKuyk P.A."/>
            <person name="Wortman J."/>
            <person name="Dyer P.S."/>
            <person name="Grigoriev I.V."/>
        </authorList>
    </citation>
    <scope>NUCLEOTIDE SEQUENCE [LARGE SCALE GENOMIC DNA]</scope>
    <source>
        <strain evidence="21">CBS 593.65</strain>
    </source>
</reference>
<dbReference type="PANTHER" id="PTHR45646">
    <property type="entry name" value="SERINE/THREONINE-PROTEIN KINASE DOA-RELATED"/>
    <property type="match status" value="1"/>
</dbReference>
<organism evidence="20 21">
    <name type="scientific">Aspergillus sydowii CBS 593.65</name>
    <dbReference type="NCBI Taxonomy" id="1036612"/>
    <lineage>
        <taxon>Eukaryota</taxon>
        <taxon>Fungi</taxon>
        <taxon>Dikarya</taxon>
        <taxon>Ascomycota</taxon>
        <taxon>Pezizomycotina</taxon>
        <taxon>Eurotiomycetes</taxon>
        <taxon>Eurotiomycetidae</taxon>
        <taxon>Eurotiales</taxon>
        <taxon>Aspergillaceae</taxon>
        <taxon>Aspergillus</taxon>
        <taxon>Aspergillus subgen. Nidulantes</taxon>
    </lineage>
</organism>
<dbReference type="Gene3D" id="1.10.510.10">
    <property type="entry name" value="Transferase(Phosphotransferase) domain 1"/>
    <property type="match status" value="1"/>
</dbReference>
<evidence type="ECO:0000256" key="8">
    <source>
        <dbReference type="ARBA" id="ARBA00022679"/>
    </source>
</evidence>
<dbReference type="InterPro" id="IPR000719">
    <property type="entry name" value="Prot_kinase_dom"/>
</dbReference>
<evidence type="ECO:0000256" key="1">
    <source>
        <dbReference type="ARBA" id="ARBA00003747"/>
    </source>
</evidence>
<evidence type="ECO:0000256" key="17">
    <source>
        <dbReference type="PROSITE-ProRule" id="PRU10141"/>
    </source>
</evidence>
<keyword evidence="11 17" id="KW-0067">ATP-binding</keyword>
<protein>
    <recommendedName>
        <fullName evidence="6">EKC/KEOPS complex subunit BUD32</fullName>
        <ecNumber evidence="4">2.7.11.1</ecNumber>
    </recommendedName>
    <alternativeName>
        <fullName evidence="13 14">Atypical Serine/threonine protein kinase BUD32</fullName>
    </alternativeName>
    <alternativeName>
        <fullName evidence="5">EKC/KEOPS complex subunit bud32</fullName>
    </alternativeName>
</protein>
<evidence type="ECO:0000313" key="20">
    <source>
        <dbReference type="EMBL" id="OJJ60416.1"/>
    </source>
</evidence>
<sequence length="700" mass="77618">MSNISHEDCSEQIQQGMDRLQNLQEQTEGLIIQTEEADYIVYEDALFAQSEPAGTSLTGVLGVDMRDEHARRCVEDISDMIDQQEHSRPRVSAPEPTKAAVPDSSDDDLDDYSSGDDSDLEDLADSEECDPGTINWNFVRAGEDGYGVYGPCERVENEWDYLRGGHHPVRITDCFDGPMGQYRVINKLGSGGYGNVWLCRVRHRRPTEYVALKILVARGSGEDGRELSNVRRLQELAKTVPEIEKYCLLPLDKLKLEGPNGTHQCFVYPVAGSQVEEIWNIVAEPHEYLRSLSRQAVEAMALLHRNGICHGDFRPANILLRLDGLNGLPEKQVNTGLGLDTVRIVRFEDFDESSNPPPYLVKAAYLDHEFHSAFATGDICVVDFGECFETSNPPDRGAIPFAYASPELALGEASTPASDIWALAATIFEIRFGRDLFKVEAIRFRMDDEIHVIGSDAKPSYIFSMVRQCGRFTEPLWSQWSEHWITLQQIFDNSLEDDESTVDGAALRRDTIQSRVNGIIAHVINPGDKTQGWRTAVDTEEKELFEDLLFKMTEGDPAKRLSIEEVLRHPWCSYTGGKSAVAQDDIPVNASESPVIGSPGSAQADKPQTDMANGPEMEDISMLDAQEKGDPAVDVHPGQPSKSTTAQSAECKLPSPTEESKPLSESTGSQLQLNVVQYGMLAVSTWIRTTVGKAFKSVAR</sequence>
<comment type="function">
    <text evidence="1">Component of the EKC/KEOPS complex that is required for the formation of a threonylcarbamoyl group on adenosine at position 37 (t(6)A37) in tRNAs that read codons beginning with adenine. The complex is probably involved in the transfer of the threonylcarbamoyl moiety of threonylcarbamoyl-AMP (TC-AMP) to the N6 group of A37. BUD32 has ATPase activity in the context of the EKC/KEOPS complex and likely plays a supporting role to the catalytic subunit KAE1. The EKC/KEOPS complex also promotes both telomere uncapping and telomere elongation. The complex is required for efficient recruitment of transcriptional coactivators.</text>
</comment>
<dbReference type="EC" id="2.7.11.1" evidence="4"/>
<dbReference type="GO" id="GO:0004674">
    <property type="term" value="F:protein serine/threonine kinase activity"/>
    <property type="evidence" value="ECO:0007669"/>
    <property type="project" value="UniProtKB-KW"/>
</dbReference>
<proteinExistence type="predicted"/>
<dbReference type="VEuPathDB" id="FungiDB:ASPSYDRAFT_28958"/>
<accession>A0A1L9TLV4</accession>
<evidence type="ECO:0000259" key="19">
    <source>
        <dbReference type="PROSITE" id="PS50011"/>
    </source>
</evidence>
<comment type="subunit">
    <text evidence="3">Component of the EKC/KEOPS complex composed of at least BUD32, CGI121, GON7, KAE1 and PCC1; the whole complex dimerizes.</text>
</comment>
<keyword evidence="12" id="KW-0158">Chromosome</keyword>
<gene>
    <name evidence="20" type="ORF">ASPSYDRAFT_28958</name>
</gene>
<evidence type="ECO:0000313" key="21">
    <source>
        <dbReference type="Proteomes" id="UP000184356"/>
    </source>
</evidence>
<evidence type="ECO:0000256" key="9">
    <source>
        <dbReference type="ARBA" id="ARBA00022741"/>
    </source>
</evidence>
<keyword evidence="9 17" id="KW-0547">Nucleotide-binding</keyword>
<dbReference type="GO" id="GO:0005634">
    <property type="term" value="C:nucleus"/>
    <property type="evidence" value="ECO:0007669"/>
    <property type="project" value="TreeGrafter"/>
</dbReference>
<evidence type="ECO:0000256" key="6">
    <source>
        <dbReference type="ARBA" id="ARBA00019973"/>
    </source>
</evidence>
<name>A0A1L9TLV4_9EURO</name>
<comment type="subcellular location">
    <subcellularLocation>
        <location evidence="2">Chromosome</location>
        <location evidence="2">Telomere</location>
    </subcellularLocation>
</comment>
<keyword evidence="10" id="KW-0418">Kinase</keyword>
<keyword evidence="21" id="KW-1185">Reference proteome</keyword>
<dbReference type="InterPro" id="IPR017441">
    <property type="entry name" value="Protein_kinase_ATP_BS"/>
</dbReference>
<dbReference type="GO" id="GO:0005524">
    <property type="term" value="F:ATP binding"/>
    <property type="evidence" value="ECO:0007669"/>
    <property type="project" value="UniProtKB-UniRule"/>
</dbReference>
<dbReference type="PROSITE" id="PS00107">
    <property type="entry name" value="PROTEIN_KINASE_ATP"/>
    <property type="match status" value="1"/>
</dbReference>
<evidence type="ECO:0000256" key="18">
    <source>
        <dbReference type="SAM" id="MobiDB-lite"/>
    </source>
</evidence>
<dbReference type="InterPro" id="IPR008266">
    <property type="entry name" value="Tyr_kinase_AS"/>
</dbReference>
<keyword evidence="12" id="KW-0779">Telomere</keyword>
<dbReference type="OrthoDB" id="5979581at2759"/>
<dbReference type="AlphaFoldDB" id="A0A1L9TLV4"/>
<evidence type="ECO:0000256" key="15">
    <source>
        <dbReference type="ARBA" id="ARBA00047899"/>
    </source>
</evidence>
<feature type="region of interest" description="Disordered" evidence="18">
    <location>
        <begin position="629"/>
        <end position="668"/>
    </location>
</feature>
<dbReference type="STRING" id="1036612.A0A1L9TLV4"/>
<dbReference type="Gene3D" id="3.30.200.20">
    <property type="entry name" value="Phosphorylase Kinase, domain 1"/>
    <property type="match status" value="1"/>
</dbReference>
<evidence type="ECO:0000256" key="10">
    <source>
        <dbReference type="ARBA" id="ARBA00022777"/>
    </source>
</evidence>
<feature type="binding site" evidence="17">
    <location>
        <position position="213"/>
    </location>
    <ligand>
        <name>ATP</name>
        <dbReference type="ChEBI" id="CHEBI:30616"/>
    </ligand>
</feature>
<feature type="region of interest" description="Disordered" evidence="18">
    <location>
        <begin position="79"/>
        <end position="129"/>
    </location>
</feature>
<evidence type="ECO:0000256" key="5">
    <source>
        <dbReference type="ARBA" id="ARBA00013948"/>
    </source>
</evidence>
<dbReference type="Proteomes" id="UP000184356">
    <property type="component" value="Unassembled WGS sequence"/>
</dbReference>
<dbReference type="Pfam" id="PF00069">
    <property type="entry name" value="Pkinase"/>
    <property type="match status" value="2"/>
</dbReference>
<dbReference type="EMBL" id="KV878584">
    <property type="protein sequence ID" value="OJJ60416.1"/>
    <property type="molecule type" value="Genomic_DNA"/>
</dbReference>
<comment type="catalytic activity">
    <reaction evidence="15">
        <text>L-threonyl-[protein] + ATP = O-phospho-L-threonyl-[protein] + ADP + H(+)</text>
        <dbReference type="Rhea" id="RHEA:46608"/>
        <dbReference type="Rhea" id="RHEA-COMP:11060"/>
        <dbReference type="Rhea" id="RHEA-COMP:11605"/>
        <dbReference type="ChEBI" id="CHEBI:15378"/>
        <dbReference type="ChEBI" id="CHEBI:30013"/>
        <dbReference type="ChEBI" id="CHEBI:30616"/>
        <dbReference type="ChEBI" id="CHEBI:61977"/>
        <dbReference type="ChEBI" id="CHEBI:456216"/>
        <dbReference type="EC" id="2.7.11.1"/>
    </reaction>
</comment>
<feature type="compositionally biased region" description="Acidic residues" evidence="18">
    <location>
        <begin position="104"/>
        <end position="129"/>
    </location>
</feature>
<dbReference type="GO" id="GO:0043484">
    <property type="term" value="P:regulation of RNA splicing"/>
    <property type="evidence" value="ECO:0007669"/>
    <property type="project" value="TreeGrafter"/>
</dbReference>
<evidence type="ECO:0000256" key="3">
    <source>
        <dbReference type="ARBA" id="ARBA00011534"/>
    </source>
</evidence>
<dbReference type="SUPFAM" id="SSF56112">
    <property type="entry name" value="Protein kinase-like (PK-like)"/>
    <property type="match status" value="1"/>
</dbReference>
<dbReference type="InterPro" id="IPR011009">
    <property type="entry name" value="Kinase-like_dom_sf"/>
</dbReference>
<dbReference type="PROSITE" id="PS00109">
    <property type="entry name" value="PROTEIN_KINASE_TYR"/>
    <property type="match status" value="1"/>
</dbReference>
<evidence type="ECO:0000256" key="11">
    <source>
        <dbReference type="ARBA" id="ARBA00022840"/>
    </source>
</evidence>
<evidence type="ECO:0000256" key="7">
    <source>
        <dbReference type="ARBA" id="ARBA00022527"/>
    </source>
</evidence>
<evidence type="ECO:0000256" key="2">
    <source>
        <dbReference type="ARBA" id="ARBA00004574"/>
    </source>
</evidence>
<dbReference type="SMART" id="SM00220">
    <property type="entry name" value="S_TKc"/>
    <property type="match status" value="1"/>
</dbReference>
<dbReference type="PANTHER" id="PTHR45646:SF11">
    <property type="entry name" value="SERINE_THREONINE-PROTEIN KINASE DOA"/>
    <property type="match status" value="1"/>
</dbReference>
<dbReference type="GO" id="GO:0000781">
    <property type="term" value="C:chromosome, telomeric region"/>
    <property type="evidence" value="ECO:0007669"/>
    <property type="project" value="UniProtKB-SubCell"/>
</dbReference>
<dbReference type="PROSITE" id="PS50011">
    <property type="entry name" value="PROTEIN_KINASE_DOM"/>
    <property type="match status" value="1"/>
</dbReference>
<evidence type="ECO:0000256" key="16">
    <source>
        <dbReference type="ARBA" id="ARBA00048679"/>
    </source>
</evidence>
<evidence type="ECO:0000256" key="14">
    <source>
        <dbReference type="ARBA" id="ARBA00033194"/>
    </source>
</evidence>
<dbReference type="RefSeq" id="XP_040704222.1">
    <property type="nucleotide sequence ID" value="XM_040844580.1"/>
</dbReference>
<dbReference type="InterPro" id="IPR051175">
    <property type="entry name" value="CLK_kinases"/>
</dbReference>
<evidence type="ECO:0000256" key="13">
    <source>
        <dbReference type="ARBA" id="ARBA00030980"/>
    </source>
</evidence>
<feature type="domain" description="Protein kinase" evidence="19">
    <location>
        <begin position="182"/>
        <end position="572"/>
    </location>
</feature>
<keyword evidence="8" id="KW-0808">Transferase</keyword>
<feature type="region of interest" description="Disordered" evidence="18">
    <location>
        <begin position="589"/>
        <end position="615"/>
    </location>
</feature>
<keyword evidence="7" id="KW-0723">Serine/threonine-protein kinase</keyword>